<sequence length="366" mass="40348">MRGQSGIVFGDTLIDPEDGMLDVSSYLESAAGFLPIPIIITEPAVGFGLGLAAAYFHPPKELDREEHTHHGPPSISVGLAVKTDNGTYAYGGAHMGVWKDDHIRYTGAIAKLNVNMSFYLDDRNDAFSISEGIDFNLDGIFLFQQASFRLKESNWWVGANYIYFTATNTFDLGNVLPPEIPNPAFDLDLAGLGIMVQYDGRNSVFTPSSGLSAKFEYKNFADTWGGDFDYNDYKVSLFHYTPFSDYSSLGLRLQAQTVDGDAPFFAYPFVSLRGIPAMRYQGESVVTGEAEYLWGVTPRWSVVFFGGVGRTTSINRFKENGRTVGAGGMGFRYRLARKQKLQTGIDIARGPEDTSIYLTVGSAWAF</sequence>
<keyword evidence="2" id="KW-0472">Membrane</keyword>
<evidence type="ECO:0000256" key="1">
    <source>
        <dbReference type="ARBA" id="ARBA00004370"/>
    </source>
</evidence>
<organism evidence="4">
    <name type="scientific">uncultured bacterium pES01019D12</name>
    <dbReference type="NCBI Taxonomy" id="355333"/>
    <lineage>
        <taxon>Bacteria</taxon>
        <taxon>environmental samples</taxon>
    </lineage>
</organism>
<proteinExistence type="predicted"/>
<reference evidence="4" key="1">
    <citation type="journal article" date="2009" name="Appl. Microbiol. Biotechnol.">
        <title>Cloning and characterization of a new cold-active lipase from a deep-sea sediment metagenome.</title>
        <authorList>
            <person name="Jeon J.H."/>
            <person name="Kim J.T."/>
            <person name="Kim Y.J."/>
            <person name="Kim H.K."/>
            <person name="Lee H.S."/>
            <person name="Kang S.G."/>
            <person name="Kim S.J."/>
            <person name="Lee J.H."/>
        </authorList>
    </citation>
    <scope>NUCLEOTIDE SEQUENCE</scope>
</reference>
<protein>
    <submittedName>
        <fullName evidence="4">Outer membrane protein/protective antigen OMA87</fullName>
    </submittedName>
</protein>
<evidence type="ECO:0000313" key="4">
    <source>
        <dbReference type="EMBL" id="ABB79934.1"/>
    </source>
</evidence>
<evidence type="ECO:0000259" key="3">
    <source>
        <dbReference type="Pfam" id="PF01103"/>
    </source>
</evidence>
<dbReference type="EMBL" id="DQ229155">
    <property type="protein sequence ID" value="ABB79934.1"/>
    <property type="molecule type" value="Genomic_DNA"/>
</dbReference>
<accession>A0EJJ8</accession>
<dbReference type="InterPro" id="IPR000184">
    <property type="entry name" value="Bac_surfAg_D15"/>
</dbReference>
<evidence type="ECO:0000256" key="2">
    <source>
        <dbReference type="ARBA" id="ARBA00023136"/>
    </source>
</evidence>
<name>A0EJJ8_9BACT</name>
<dbReference type="GO" id="GO:0019867">
    <property type="term" value="C:outer membrane"/>
    <property type="evidence" value="ECO:0007669"/>
    <property type="project" value="InterPro"/>
</dbReference>
<dbReference type="AlphaFoldDB" id="A0EJJ8"/>
<feature type="domain" description="Bacterial surface antigen (D15)" evidence="3">
    <location>
        <begin position="183"/>
        <end position="256"/>
    </location>
</feature>
<dbReference type="Pfam" id="PF01103">
    <property type="entry name" value="Omp85"/>
    <property type="match status" value="1"/>
</dbReference>
<dbReference type="Gene3D" id="2.40.160.50">
    <property type="entry name" value="membrane protein fhac: a member of the omp85/tpsb transporter family"/>
    <property type="match status" value="1"/>
</dbReference>
<comment type="subcellular location">
    <subcellularLocation>
        <location evidence="1">Membrane</location>
    </subcellularLocation>
</comment>